<evidence type="ECO:0000256" key="1">
    <source>
        <dbReference type="SAM" id="Coils"/>
    </source>
</evidence>
<keyword evidence="1" id="KW-0175">Coiled coil</keyword>
<sequence length="72" mass="7950">MAGSTQWQAGFEALMQVVRDHHEQARKQAEGNGRVRPQMIQLEANGALKALDQLLAELEQVQARHSDAAVKS</sequence>
<protein>
    <submittedName>
        <fullName evidence="2">Uncharacterized protein</fullName>
    </submittedName>
</protein>
<keyword evidence="3" id="KW-1185">Reference proteome</keyword>
<accession>A0ABW2LSP4</accession>
<evidence type="ECO:0000313" key="3">
    <source>
        <dbReference type="Proteomes" id="UP001596504"/>
    </source>
</evidence>
<dbReference type="EMBL" id="JBHTCJ010000017">
    <property type="protein sequence ID" value="MFC7344540.1"/>
    <property type="molecule type" value="Genomic_DNA"/>
</dbReference>
<organism evidence="2 3">
    <name type="scientific">Saccharopolyspora griseoalba</name>
    <dbReference type="NCBI Taxonomy" id="1431848"/>
    <lineage>
        <taxon>Bacteria</taxon>
        <taxon>Bacillati</taxon>
        <taxon>Actinomycetota</taxon>
        <taxon>Actinomycetes</taxon>
        <taxon>Pseudonocardiales</taxon>
        <taxon>Pseudonocardiaceae</taxon>
        <taxon>Saccharopolyspora</taxon>
    </lineage>
</organism>
<name>A0ABW2LSP4_9PSEU</name>
<dbReference type="Proteomes" id="UP001596504">
    <property type="component" value="Unassembled WGS sequence"/>
</dbReference>
<proteinExistence type="predicted"/>
<gene>
    <name evidence="2" type="ORF">ACFQRI_24300</name>
</gene>
<comment type="caution">
    <text evidence="2">The sequence shown here is derived from an EMBL/GenBank/DDBJ whole genome shotgun (WGS) entry which is preliminary data.</text>
</comment>
<reference evidence="3" key="1">
    <citation type="journal article" date="2019" name="Int. J. Syst. Evol. Microbiol.">
        <title>The Global Catalogue of Microorganisms (GCM) 10K type strain sequencing project: providing services to taxonomists for standard genome sequencing and annotation.</title>
        <authorList>
            <consortium name="The Broad Institute Genomics Platform"/>
            <consortium name="The Broad Institute Genome Sequencing Center for Infectious Disease"/>
            <person name="Wu L."/>
            <person name="Ma J."/>
        </authorList>
    </citation>
    <scope>NUCLEOTIDE SEQUENCE [LARGE SCALE GENOMIC DNA]</scope>
    <source>
        <strain evidence="3">WLHS5</strain>
    </source>
</reference>
<evidence type="ECO:0000313" key="2">
    <source>
        <dbReference type="EMBL" id="MFC7344540.1"/>
    </source>
</evidence>
<feature type="coiled-coil region" evidence="1">
    <location>
        <begin position="44"/>
        <end position="71"/>
    </location>
</feature>
<dbReference type="RefSeq" id="WP_380672422.1">
    <property type="nucleotide sequence ID" value="NZ_JBHTCJ010000017.1"/>
</dbReference>